<feature type="compositionally biased region" description="Basic and acidic residues" evidence="1">
    <location>
        <begin position="71"/>
        <end position="86"/>
    </location>
</feature>
<accession>A0A7U8GRN7</accession>
<evidence type="ECO:0000256" key="1">
    <source>
        <dbReference type="SAM" id="MobiDB-lite"/>
    </source>
</evidence>
<feature type="region of interest" description="Disordered" evidence="1">
    <location>
        <begin position="51"/>
        <end position="86"/>
    </location>
</feature>
<protein>
    <submittedName>
        <fullName evidence="2">Uncharacterized protein</fullName>
    </submittedName>
</protein>
<reference evidence="2 3" key="1">
    <citation type="submission" date="2006-02" db="EMBL/GenBank/DDBJ databases">
        <authorList>
            <person name="Pinhassi J."/>
            <person name="Pedros-Alio C."/>
            <person name="Ferriera S."/>
            <person name="Johnson J."/>
            <person name="Kravitz S."/>
            <person name="Halpern A."/>
            <person name="Remington K."/>
            <person name="Beeson K."/>
            <person name="Tran B."/>
            <person name="Rogers Y.-H."/>
            <person name="Friedman R."/>
            <person name="Venter J.C."/>
        </authorList>
    </citation>
    <scope>NUCLEOTIDE SEQUENCE [LARGE SCALE GENOMIC DNA]</scope>
    <source>
        <strain evidence="2 3">MED92</strain>
    </source>
</reference>
<gene>
    <name evidence="2" type="ORF">MED92_13071</name>
</gene>
<sequence>MPVNKLKLIKDLDNYRYVYYWACPDQGRVSPELPTILHASEWIIEHQTENYQGQERRQSNLDRRKVKSKARTPDEELVFSRRENPEGRRITDKVPVIDLDLCPEKLKSMKDELLN</sequence>
<dbReference type="EMBL" id="AAOW01000007">
    <property type="protein sequence ID" value="EAR61587.1"/>
    <property type="molecule type" value="Genomic_DNA"/>
</dbReference>
<organism evidence="2 3">
    <name type="scientific">Neptuniibacter caesariensis</name>
    <dbReference type="NCBI Taxonomy" id="207954"/>
    <lineage>
        <taxon>Bacteria</taxon>
        <taxon>Pseudomonadati</taxon>
        <taxon>Pseudomonadota</taxon>
        <taxon>Gammaproteobacteria</taxon>
        <taxon>Oceanospirillales</taxon>
        <taxon>Oceanospirillaceae</taxon>
        <taxon>Neptuniibacter</taxon>
    </lineage>
</organism>
<proteinExistence type="predicted"/>
<evidence type="ECO:0000313" key="3">
    <source>
        <dbReference type="Proteomes" id="UP000002171"/>
    </source>
</evidence>
<name>A0A7U8GRN7_NEPCE</name>
<keyword evidence="3" id="KW-1185">Reference proteome</keyword>
<dbReference type="Proteomes" id="UP000002171">
    <property type="component" value="Unassembled WGS sequence"/>
</dbReference>
<dbReference type="RefSeq" id="WP_007020266.1">
    <property type="nucleotide sequence ID" value="NZ_CH724125.1"/>
</dbReference>
<comment type="caution">
    <text evidence="2">The sequence shown here is derived from an EMBL/GenBank/DDBJ whole genome shotgun (WGS) entry which is preliminary data.</text>
</comment>
<dbReference type="AlphaFoldDB" id="A0A7U8GRN7"/>
<feature type="compositionally biased region" description="Basic and acidic residues" evidence="1">
    <location>
        <begin position="51"/>
        <end position="63"/>
    </location>
</feature>
<evidence type="ECO:0000313" key="2">
    <source>
        <dbReference type="EMBL" id="EAR61587.1"/>
    </source>
</evidence>
<dbReference type="OrthoDB" id="6119932at2"/>